<protein>
    <submittedName>
        <fullName evidence="2">NAD(P)-dependent oxidoreductase</fullName>
    </submittedName>
</protein>
<accession>A0A2S0P8F1</accession>
<feature type="domain" description="NAD(P)-binding" evidence="1">
    <location>
        <begin position="7"/>
        <end position="198"/>
    </location>
</feature>
<dbReference type="OrthoDB" id="7352421at2"/>
<dbReference type="Proteomes" id="UP000244173">
    <property type="component" value="Chromosome"/>
</dbReference>
<dbReference type="AlphaFoldDB" id="A0A2S0P8F1"/>
<dbReference type="Pfam" id="PF13460">
    <property type="entry name" value="NAD_binding_10"/>
    <property type="match status" value="1"/>
</dbReference>
<organism evidence="2 3">
    <name type="scientific">Microvirgula aerodenitrificans</name>
    <dbReference type="NCBI Taxonomy" id="57480"/>
    <lineage>
        <taxon>Bacteria</taxon>
        <taxon>Pseudomonadati</taxon>
        <taxon>Pseudomonadota</taxon>
        <taxon>Betaproteobacteria</taxon>
        <taxon>Neisseriales</taxon>
        <taxon>Aquaspirillaceae</taxon>
        <taxon>Microvirgula</taxon>
    </lineage>
</organism>
<evidence type="ECO:0000313" key="3">
    <source>
        <dbReference type="Proteomes" id="UP000244173"/>
    </source>
</evidence>
<dbReference type="PANTHER" id="PTHR43355:SF2">
    <property type="entry name" value="FLAVIN REDUCTASE (NADPH)"/>
    <property type="match status" value="1"/>
</dbReference>
<dbReference type="InterPro" id="IPR016040">
    <property type="entry name" value="NAD(P)-bd_dom"/>
</dbReference>
<name>A0A2S0P8F1_9NEIS</name>
<keyword evidence="3" id="KW-1185">Reference proteome</keyword>
<reference evidence="2 3" key="1">
    <citation type="submission" date="2018-04" db="EMBL/GenBank/DDBJ databases">
        <title>Denitrifier Microvirgula.</title>
        <authorList>
            <person name="Anderson E."/>
            <person name="Jang J."/>
            <person name="Ishii S."/>
        </authorList>
    </citation>
    <scope>NUCLEOTIDE SEQUENCE [LARGE SCALE GENOMIC DNA]</scope>
    <source>
        <strain evidence="2 3">BE2.4</strain>
    </source>
</reference>
<dbReference type="Gene3D" id="3.40.50.720">
    <property type="entry name" value="NAD(P)-binding Rossmann-like Domain"/>
    <property type="match status" value="1"/>
</dbReference>
<dbReference type="InterPro" id="IPR051606">
    <property type="entry name" value="Polyketide_Oxido-like"/>
</dbReference>
<dbReference type="PANTHER" id="PTHR43355">
    <property type="entry name" value="FLAVIN REDUCTASE (NADPH)"/>
    <property type="match status" value="1"/>
</dbReference>
<evidence type="ECO:0000259" key="1">
    <source>
        <dbReference type="Pfam" id="PF13460"/>
    </source>
</evidence>
<dbReference type="SUPFAM" id="SSF51735">
    <property type="entry name" value="NAD(P)-binding Rossmann-fold domains"/>
    <property type="match status" value="1"/>
</dbReference>
<evidence type="ECO:0000313" key="2">
    <source>
        <dbReference type="EMBL" id="AVY93567.1"/>
    </source>
</evidence>
<dbReference type="CDD" id="cd05244">
    <property type="entry name" value="BVR-B_like_SDR_a"/>
    <property type="match status" value="1"/>
</dbReference>
<proteinExistence type="predicted"/>
<dbReference type="EMBL" id="CP028519">
    <property type="protein sequence ID" value="AVY93567.1"/>
    <property type="molecule type" value="Genomic_DNA"/>
</dbReference>
<dbReference type="STRING" id="1122240.GCA_000620105_01161"/>
<dbReference type="RefSeq" id="WP_028498542.1">
    <property type="nucleotide sequence ID" value="NZ_CP028519.1"/>
</dbReference>
<dbReference type="GO" id="GO:0016646">
    <property type="term" value="F:oxidoreductase activity, acting on the CH-NH group of donors, NAD or NADP as acceptor"/>
    <property type="evidence" value="ECO:0007669"/>
    <property type="project" value="TreeGrafter"/>
</dbReference>
<dbReference type="KEGG" id="maer:DAI18_05530"/>
<gene>
    <name evidence="2" type="ORF">DAI18_05530</name>
</gene>
<dbReference type="InterPro" id="IPR036291">
    <property type="entry name" value="NAD(P)-bd_dom_sf"/>
</dbReference>
<sequence>MKIALIGATGFVGTALLTELLQRGHQVTALVRHPEKLPQHPQLHAVRADAQDAAQVAAAVAGHDAVLSAFNPGWGNPDIYAQFVSGSRAIAAGVKQAGVARYLVVGGAGSLEIAPGVQLVDTDDFPAEWKQGALGARDVLTELRQESVLDWVFLSPPVFLEPGTRTGQYRVGGDQVLMGEAGPARISVADLAVALVDEAETPRHHRQRFTVGY</sequence>